<comment type="similarity">
    <text evidence="1">Belongs to the actin family.</text>
</comment>
<dbReference type="Gene3D" id="2.30.36.70">
    <property type="entry name" value="Actin, Chain A, domain 2"/>
    <property type="match status" value="1"/>
</dbReference>
<accession>A0AAV7ZHC0</accession>
<organism evidence="3 4">
    <name type="scientific">Anaeramoeba flamelloides</name>
    <dbReference type="NCBI Taxonomy" id="1746091"/>
    <lineage>
        <taxon>Eukaryota</taxon>
        <taxon>Metamonada</taxon>
        <taxon>Anaeramoebidae</taxon>
        <taxon>Anaeramoeba</taxon>
    </lineage>
</organism>
<dbReference type="Proteomes" id="UP001146793">
    <property type="component" value="Unassembled WGS sequence"/>
</dbReference>
<evidence type="ECO:0000313" key="3">
    <source>
        <dbReference type="EMBL" id="KAJ3441391.1"/>
    </source>
</evidence>
<dbReference type="EMBL" id="JANTQA010000029">
    <property type="protein sequence ID" value="KAJ3441391.1"/>
    <property type="molecule type" value="Genomic_DNA"/>
</dbReference>
<dbReference type="Gene3D" id="3.30.420.40">
    <property type="match status" value="2"/>
</dbReference>
<sequence length="435" mass="49703">MEELYILDIGAHTTHFGLCGFSRPKYIERTVSGKLLDKNCSSFPLKTKKYIGNSSFSQSNNNVTQIISTDFQSVSINWEELDFFLTKLIERLEIDQEMNDLNLLNVRSSYFTANDDRHFAELMFETLNCEGVSNVLQPLCSVIGCSQISGLCVDIGEISTRCTPFYEGRILYNHSSTSMIGGYQISKYLQDMLSQDYGIITNGSLMRTEAIVPEFKKEYLYAVTPKELIDKINKQNFENTENKSKIEEKIKLNTEKNNQLVKEMSNNKKLQNFEIPSFSKKKKKKSNEKENEKEKEQQTIDVSNLAENTINPLFYPHLVGKTCKSIHETIQQSVTSCDLTVRQDLLKNIVLMGGSTLTKGFVEKLWFHLKEISPEMSEINFFVPNAEEDRGLFPWLGGSLFGNVYKTSNSLLVSKILYEEDGPNVLNQKTIRSLM</sequence>
<dbReference type="CDD" id="cd10169">
    <property type="entry name" value="ASKHA_NBD_actin-like"/>
    <property type="match status" value="1"/>
</dbReference>
<dbReference type="InterPro" id="IPR004000">
    <property type="entry name" value="Actin"/>
</dbReference>
<gene>
    <name evidence="3" type="ORF">M0812_13401</name>
</gene>
<feature type="region of interest" description="Disordered" evidence="2">
    <location>
        <begin position="279"/>
        <end position="300"/>
    </location>
</feature>
<evidence type="ECO:0000313" key="4">
    <source>
        <dbReference type="Proteomes" id="UP001146793"/>
    </source>
</evidence>
<dbReference type="Gene3D" id="3.90.640.10">
    <property type="entry name" value="Actin, Chain A, domain 4"/>
    <property type="match status" value="1"/>
</dbReference>
<comment type="caution">
    <text evidence="3">The sequence shown here is derived from an EMBL/GenBank/DDBJ whole genome shotgun (WGS) entry which is preliminary data.</text>
</comment>
<dbReference type="SUPFAM" id="SSF53067">
    <property type="entry name" value="Actin-like ATPase domain"/>
    <property type="match status" value="2"/>
</dbReference>
<proteinExistence type="inferred from homology"/>
<name>A0AAV7ZHC0_9EUKA</name>
<dbReference type="Pfam" id="PF00022">
    <property type="entry name" value="Actin"/>
    <property type="match status" value="1"/>
</dbReference>
<evidence type="ECO:0000256" key="2">
    <source>
        <dbReference type="SAM" id="MobiDB-lite"/>
    </source>
</evidence>
<protein>
    <submittedName>
        <fullName evidence="3">Actin-5c-related</fullName>
    </submittedName>
</protein>
<reference evidence="3" key="1">
    <citation type="submission" date="2022-08" db="EMBL/GenBank/DDBJ databases">
        <title>Novel sulphate-reducing endosymbionts in the free-living metamonad Anaeramoeba.</title>
        <authorList>
            <person name="Jerlstrom-Hultqvist J."/>
            <person name="Cepicka I."/>
            <person name="Gallot-Lavallee L."/>
            <person name="Salas-Leiva D."/>
            <person name="Curtis B.A."/>
            <person name="Zahonova K."/>
            <person name="Pipaliya S."/>
            <person name="Dacks J."/>
            <person name="Roger A.J."/>
        </authorList>
    </citation>
    <scope>NUCLEOTIDE SEQUENCE</scope>
    <source>
        <strain evidence="3">Busselton2</strain>
    </source>
</reference>
<feature type="compositionally biased region" description="Basic and acidic residues" evidence="2">
    <location>
        <begin position="287"/>
        <end position="298"/>
    </location>
</feature>
<dbReference type="InterPro" id="IPR043129">
    <property type="entry name" value="ATPase_NBD"/>
</dbReference>
<dbReference type="SMART" id="SM00268">
    <property type="entry name" value="ACTIN"/>
    <property type="match status" value="1"/>
</dbReference>
<evidence type="ECO:0000256" key="1">
    <source>
        <dbReference type="RuleBase" id="RU000487"/>
    </source>
</evidence>
<dbReference type="PANTHER" id="PTHR11937">
    <property type="entry name" value="ACTIN"/>
    <property type="match status" value="1"/>
</dbReference>
<dbReference type="AlphaFoldDB" id="A0AAV7ZHC0"/>